<comment type="caution">
    <text evidence="7">The sequence shown here is derived from an EMBL/GenBank/DDBJ whole genome shotgun (WGS) entry which is preliminary data.</text>
</comment>
<dbReference type="NCBIfam" id="NF012200">
    <property type="entry name" value="choice_anch_D"/>
    <property type="match status" value="1"/>
</dbReference>
<feature type="domain" description="Fibronectin type-III" evidence="6">
    <location>
        <begin position="138"/>
        <end position="235"/>
    </location>
</feature>
<protein>
    <submittedName>
        <fullName evidence="7">Choice-of-anchor D domain-containing protein</fullName>
    </submittedName>
</protein>
<dbReference type="Gene3D" id="2.60.40.10">
    <property type="entry name" value="Immunoglobulins"/>
    <property type="match status" value="3"/>
</dbReference>
<keyword evidence="8" id="KW-1185">Reference proteome</keyword>
<dbReference type="Pfam" id="PF22544">
    <property type="entry name" value="HYDIN_VesB_CFA65-like_Ig"/>
    <property type="match status" value="1"/>
</dbReference>
<dbReference type="SUPFAM" id="SSF49265">
    <property type="entry name" value="Fibronectin type III"/>
    <property type="match status" value="1"/>
</dbReference>
<dbReference type="SMART" id="SM00060">
    <property type="entry name" value="FN3"/>
    <property type="match status" value="3"/>
</dbReference>
<feature type="domain" description="Fibronectin type-III" evidence="6">
    <location>
        <begin position="359"/>
        <end position="460"/>
    </location>
</feature>
<evidence type="ECO:0000256" key="4">
    <source>
        <dbReference type="ARBA" id="ARBA00023069"/>
    </source>
</evidence>
<keyword evidence="3" id="KW-0963">Cytoplasm</keyword>
<evidence type="ECO:0000256" key="1">
    <source>
        <dbReference type="ARBA" id="ARBA00004138"/>
    </source>
</evidence>
<name>A0ABT9A6W8_9BACT</name>
<evidence type="ECO:0000256" key="5">
    <source>
        <dbReference type="ARBA" id="ARBA00023273"/>
    </source>
</evidence>
<evidence type="ECO:0000313" key="8">
    <source>
        <dbReference type="Proteomes" id="UP001167796"/>
    </source>
</evidence>
<evidence type="ECO:0000259" key="6">
    <source>
        <dbReference type="SMART" id="SM00060"/>
    </source>
</evidence>
<dbReference type="InterPro" id="IPR003961">
    <property type="entry name" value="FN3_dom"/>
</dbReference>
<sequence>MTSNIRVTGGSNTVANTGNSNIDNILVEGTAAAAANSISAPTIAGSTFCVGNSGSQTFAVGFTPSGTFTTGNVYTAYLGTTAIGTLASTASGSALSLNATIPSSVASGSTYRIRVDASSPATTGGDNVSDLTVVNYATNNVTGFAATAGNAQAALAWTNPTTCYGRTVVVASTGTITATPSGTFTANAAFGSGTDLGGGQFVVYDGTGTSATVTNLTNGTLYNFKAFVTNGAGYSNGATASATPAAPTPNITATGSFSAFNTLAGVVSAAQSITVSAVNLTAGIVITPPAGYEVSLDNGSNYFTTAQTLGGAGSVSTTTVLLRLTGALPTASLGTNLQIRSTGATARDRTVSGTVVAEPTAAPTVTAGTPGTSTVTLTVSGGDGTRRLLVVRAASTPAVGPTDRTTYSANLAFGNTGTTSITGAGNYVVLAGTATTATVTGLSSTTAYVAEVYAYNVGSATGFENYLLTPLGTVSFTTTLGPPVALLVYNFPGSPPDVTPTTKAANVAGSDFTRSGVTGNNTSGVFNASNWPSSASIDPTKYVAFTFTPNPGYQAALTTLEFDELRSSASGPTAYEVRSSLDNYASAVATGNTSATLTTQTVTLGATFNSIQNATGVTFRIYGYNASGSTSTWRQDNVTLSGYVTAAVPSPEIDVIQGASIASGGSFAFGNMVVNTSTDATFTIANTGTAALNISNITLTNNAGGAFSIQTSPLPTSVGTNSTAPLVVRFAPTSAGTQTATLTIFNNDSNEGTYIISLTGKALATEPAAPQPTVSVAAITTTSVEVTLSGGAGAKRLVVVRPTAAAAIAPTDGTTYTASQTYGSGALAGPSNFVVLADASAGPFTVTGLASTTAYTVESYAYNDLNVAGAENYLTSAPGTAAFTTAVPPVPANQAGTLLLEDDINYPANALLKNNGWTVHSSGTSPISVDPGNLTFADYPVGTAGTGSNHATSLGEEDINRSFTTPAGSTTLYLSAVVKVGIDFDGYFLHFLDNTQPSATAPVFRGAVFTKSDGNGSSNGRFAFGLSVSANNTNTTVATAYTPFSYTAGQNYLVVVKYITNPGGTDQASLFVLSAAAPFIEPTPTIGPLSESNSIAAGSLNAVALRQDATTPVFDIDGIRVATGWGSAVGKPVFIGPVASLGAGNYYSLTVNNNDVVSVIGAAQVENNLVLTSGNVATTSANLLTLYQGASITGGSATSFVNGPLARATASGARSTVFPIGSGTFYRPLTLTATAQTGAATYTAFQTEGNTGRNLATGGALPDLTRVSTKRFYTVNTSNASSGFTGNITLTFGPDDYINNPSNTSLVIAKRDGGTSGGWVNIGRATTNASTGPDNGAGGAASAGTLTSGSFSGFSDFTFGGTDDISNVNVLQAVNPLPVQLSSFGAQRQSGKAVAVQWTTATEKNADRFEVQRSLNAQDFVTVATTKAQGNSSKATAYAMLDQTAPAAALYYRLRQVDHDGTVAFSPVVSLTGTGETTKVLLYPNPTRSSLSFITDAATPYRVLNQLGQALLQGTTEAGTAQVNVEALPVGLYFIELQTSAGRSVQKFEKQ</sequence>
<dbReference type="Proteomes" id="UP001167796">
    <property type="component" value="Unassembled WGS sequence"/>
</dbReference>
<keyword evidence="4" id="KW-0969">Cilium</keyword>
<evidence type="ECO:0000313" key="7">
    <source>
        <dbReference type="EMBL" id="MDO7845592.1"/>
    </source>
</evidence>
<keyword evidence="5" id="KW-0966">Cell projection</keyword>
<evidence type="ECO:0000256" key="3">
    <source>
        <dbReference type="ARBA" id="ARBA00022490"/>
    </source>
</evidence>
<evidence type="ECO:0000256" key="2">
    <source>
        <dbReference type="ARBA" id="ARBA00004496"/>
    </source>
</evidence>
<dbReference type="InterPro" id="IPR053879">
    <property type="entry name" value="HYDIN_VesB_CFA65-like_Ig"/>
</dbReference>
<organism evidence="7 8">
    <name type="scientific">Hymenobacter mellowenesis</name>
    <dbReference type="NCBI Taxonomy" id="3063995"/>
    <lineage>
        <taxon>Bacteria</taxon>
        <taxon>Pseudomonadati</taxon>
        <taxon>Bacteroidota</taxon>
        <taxon>Cytophagia</taxon>
        <taxon>Cytophagales</taxon>
        <taxon>Hymenobacteraceae</taxon>
        <taxon>Hymenobacter</taxon>
    </lineage>
</organism>
<reference evidence="7" key="1">
    <citation type="submission" date="2023-07" db="EMBL/GenBank/DDBJ databases">
        <authorList>
            <person name="Kim M.K."/>
        </authorList>
    </citation>
    <scope>NUCLEOTIDE SEQUENCE</scope>
    <source>
        <strain evidence="7">M29</strain>
    </source>
</reference>
<dbReference type="InterPro" id="IPR013783">
    <property type="entry name" value="Ig-like_fold"/>
</dbReference>
<dbReference type="InterPro" id="IPR036116">
    <property type="entry name" value="FN3_sf"/>
</dbReference>
<dbReference type="Pfam" id="PF18962">
    <property type="entry name" value="Por_Secre_tail"/>
    <property type="match status" value="1"/>
</dbReference>
<dbReference type="NCBIfam" id="TIGR04183">
    <property type="entry name" value="Por_Secre_tail"/>
    <property type="match status" value="1"/>
</dbReference>
<feature type="domain" description="Fibronectin type-III" evidence="6">
    <location>
        <begin position="767"/>
        <end position="869"/>
    </location>
</feature>
<gene>
    <name evidence="7" type="ORF">Q5H92_04430</name>
</gene>
<comment type="subcellular location">
    <subcellularLocation>
        <location evidence="1">Cell projection</location>
        <location evidence="1">Cilium</location>
    </subcellularLocation>
    <subcellularLocation>
        <location evidence="2">Cytoplasm</location>
    </subcellularLocation>
</comment>
<dbReference type="EMBL" id="JAUQSX010000002">
    <property type="protein sequence ID" value="MDO7845592.1"/>
    <property type="molecule type" value="Genomic_DNA"/>
</dbReference>
<accession>A0ABT9A6W8</accession>
<dbReference type="RefSeq" id="WP_305010285.1">
    <property type="nucleotide sequence ID" value="NZ_JAUQSX010000002.1"/>
</dbReference>
<proteinExistence type="predicted"/>
<dbReference type="InterPro" id="IPR026444">
    <property type="entry name" value="Secre_tail"/>
</dbReference>